<dbReference type="InterPro" id="IPR008964">
    <property type="entry name" value="Invasin/intimin_cell_adhesion"/>
</dbReference>
<dbReference type="AlphaFoldDB" id="W7QU42"/>
<gene>
    <name evidence="2" type="ORF">DS2_14839</name>
</gene>
<keyword evidence="3" id="KW-1185">Reference proteome</keyword>
<feature type="domain" description="BIG2" evidence="1">
    <location>
        <begin position="247"/>
        <end position="333"/>
    </location>
</feature>
<dbReference type="Gene3D" id="2.60.120.260">
    <property type="entry name" value="Galactose-binding domain-like"/>
    <property type="match status" value="1"/>
</dbReference>
<dbReference type="eggNOG" id="COG5492">
    <property type="taxonomic scope" value="Bacteria"/>
</dbReference>
<dbReference type="STRING" id="1328313.DS2_14839"/>
<dbReference type="OrthoDB" id="6381623at2"/>
<protein>
    <submittedName>
        <fullName evidence="2">Ig domain-containing protein group 2 domain-containing protein</fullName>
    </submittedName>
</protein>
<dbReference type="SUPFAM" id="SSF49373">
    <property type="entry name" value="Invasin/intimin cell-adhesion fragments"/>
    <property type="match status" value="1"/>
</dbReference>
<dbReference type="Proteomes" id="UP000019276">
    <property type="component" value="Unassembled WGS sequence"/>
</dbReference>
<sequence length="507" mass="55136">MNRNYVTKSILALAVLQGIAGCGDEYEIGDSVDSSQIQPVEVANTNILIEVGETESAKAYDLIQGLTNPHPERRVFTTKFKRIVYVDDAGEELDVPQNADLPPESIVKQGEKVFVNPSAWLDILEYQESAEYDFTYYLDNGSNEEVLQNLRIKIVGEEVKAEQVDILAEDNAEIPVGQSVQIETSIMPANTTFKEITWSSSDTSVFTVAADGTVTAVATGTANLIGKTYDDGITATKPLTVVTDSTKPIGVDITNQGQSIETIVVEEGQTITLGANVLFQNETADSNKNVSWNSSAPGFFEISDKGALTGIKTYESGVLTVKTESQGFTDSIMVNVKQNSNILYSFNSSFEKAEIEPWTNYWENPAGTVLESVEGTSTAGNRSLHITSDGSKNVGINLAPSVAPQHLGSNDGKTYKLTFDIKSNNGTVEGWFRAIPQGGWPERWDGWWKHDVSAANADGWSTITVEKSSKDWSAYTVLGRMDLYISAPGKAVDVYIDNIRIAPVTSD</sequence>
<dbReference type="SUPFAM" id="SSF49785">
    <property type="entry name" value="Galactose-binding domain-like"/>
    <property type="match status" value="1"/>
</dbReference>
<evidence type="ECO:0000313" key="3">
    <source>
        <dbReference type="Proteomes" id="UP000019276"/>
    </source>
</evidence>
<organism evidence="2 3">
    <name type="scientific">Catenovulum agarivorans DS-2</name>
    <dbReference type="NCBI Taxonomy" id="1328313"/>
    <lineage>
        <taxon>Bacteria</taxon>
        <taxon>Pseudomonadati</taxon>
        <taxon>Pseudomonadota</taxon>
        <taxon>Gammaproteobacteria</taxon>
        <taxon>Alteromonadales</taxon>
        <taxon>Alteromonadaceae</taxon>
        <taxon>Catenovulum</taxon>
    </lineage>
</organism>
<dbReference type="Gene3D" id="2.60.40.1080">
    <property type="match status" value="2"/>
</dbReference>
<reference evidence="2 3" key="1">
    <citation type="journal article" date="2014" name="Genome Announc.">
        <title>Draft Genome Sequence of the Agar-Degrading Bacterium Catenovulum sp. Strain DS-2, Isolated from Intestines of Haliotis diversicolor.</title>
        <authorList>
            <person name="Shan D."/>
            <person name="Li X."/>
            <person name="Gu Z."/>
            <person name="Wei G."/>
            <person name="Gao Z."/>
            <person name="Shao Z."/>
        </authorList>
    </citation>
    <scope>NUCLEOTIDE SEQUENCE [LARGE SCALE GENOMIC DNA]</scope>
    <source>
        <strain evidence="2 3">DS-2</strain>
    </source>
</reference>
<accession>W7QU42</accession>
<evidence type="ECO:0000259" key="1">
    <source>
        <dbReference type="SMART" id="SM00635"/>
    </source>
</evidence>
<feature type="domain" description="BIG2" evidence="1">
    <location>
        <begin position="160"/>
        <end position="239"/>
    </location>
</feature>
<dbReference type="Pfam" id="PF02368">
    <property type="entry name" value="Big_2"/>
    <property type="match status" value="1"/>
</dbReference>
<dbReference type="RefSeq" id="WP_035015613.1">
    <property type="nucleotide sequence ID" value="NZ_ARZY01000032.1"/>
</dbReference>
<name>W7QU42_9ALTE</name>
<comment type="caution">
    <text evidence="2">The sequence shown here is derived from an EMBL/GenBank/DDBJ whole genome shotgun (WGS) entry which is preliminary data.</text>
</comment>
<dbReference type="InterPro" id="IPR008979">
    <property type="entry name" value="Galactose-bd-like_sf"/>
</dbReference>
<proteinExistence type="predicted"/>
<evidence type="ECO:0000313" key="2">
    <source>
        <dbReference type="EMBL" id="EWH08970.1"/>
    </source>
</evidence>
<dbReference type="InterPro" id="IPR003343">
    <property type="entry name" value="Big_2"/>
</dbReference>
<dbReference type="EMBL" id="ARZY01000032">
    <property type="protein sequence ID" value="EWH08970.1"/>
    <property type="molecule type" value="Genomic_DNA"/>
</dbReference>
<dbReference type="PROSITE" id="PS51257">
    <property type="entry name" value="PROKAR_LIPOPROTEIN"/>
    <property type="match status" value="1"/>
</dbReference>
<dbReference type="SMART" id="SM00635">
    <property type="entry name" value="BID_2"/>
    <property type="match status" value="2"/>
</dbReference>